<feature type="region of interest" description="Disordered" evidence="4">
    <location>
        <begin position="1213"/>
        <end position="1239"/>
    </location>
</feature>
<dbReference type="InterPro" id="IPR001223">
    <property type="entry name" value="Glyco_hydro18_cat"/>
</dbReference>
<organism evidence="8 9">
    <name type="scientific">Cyclotella atomus</name>
    <dbReference type="NCBI Taxonomy" id="382360"/>
    <lineage>
        <taxon>Eukaryota</taxon>
        <taxon>Sar</taxon>
        <taxon>Stramenopiles</taxon>
        <taxon>Ochrophyta</taxon>
        <taxon>Bacillariophyta</taxon>
        <taxon>Coscinodiscophyceae</taxon>
        <taxon>Thalassiosirophycidae</taxon>
        <taxon>Stephanodiscales</taxon>
        <taxon>Stephanodiscaceae</taxon>
        <taxon>Cyclotella</taxon>
    </lineage>
</organism>
<dbReference type="PANTHER" id="PTHR21113">
    <property type="entry name" value="AGAP001705-PA"/>
    <property type="match status" value="1"/>
</dbReference>
<feature type="compositionally biased region" description="Basic residues" evidence="4">
    <location>
        <begin position="1476"/>
        <end position="1489"/>
    </location>
</feature>
<dbReference type="Proteomes" id="UP001530400">
    <property type="component" value="Unassembled WGS sequence"/>
</dbReference>
<keyword evidence="6" id="KW-0732">Signal</keyword>
<evidence type="ECO:0000256" key="6">
    <source>
        <dbReference type="SAM" id="SignalP"/>
    </source>
</evidence>
<feature type="compositionally biased region" description="Polar residues" evidence="4">
    <location>
        <begin position="1229"/>
        <end position="1239"/>
    </location>
</feature>
<feature type="compositionally biased region" description="Polar residues" evidence="4">
    <location>
        <begin position="1565"/>
        <end position="1575"/>
    </location>
</feature>
<evidence type="ECO:0000256" key="5">
    <source>
        <dbReference type="SAM" id="Phobius"/>
    </source>
</evidence>
<keyword evidence="2 3" id="KW-0326">Glycosidase</keyword>
<feature type="region of interest" description="Disordered" evidence="4">
    <location>
        <begin position="350"/>
        <end position="371"/>
    </location>
</feature>
<dbReference type="Gene3D" id="3.20.20.80">
    <property type="entry name" value="Glycosidases"/>
    <property type="match status" value="2"/>
</dbReference>
<keyword evidence="5" id="KW-0812">Transmembrane</keyword>
<evidence type="ECO:0000259" key="7">
    <source>
        <dbReference type="PROSITE" id="PS51910"/>
    </source>
</evidence>
<dbReference type="InterPro" id="IPR029070">
    <property type="entry name" value="Chitinase_insertion_sf"/>
</dbReference>
<feature type="compositionally biased region" description="Basic and acidic residues" evidence="4">
    <location>
        <begin position="1500"/>
        <end position="1510"/>
    </location>
</feature>
<feature type="transmembrane region" description="Helical" evidence="5">
    <location>
        <begin position="1418"/>
        <end position="1442"/>
    </location>
</feature>
<dbReference type="InterPro" id="IPR032675">
    <property type="entry name" value="LRR_dom_sf"/>
</dbReference>
<dbReference type="GO" id="GO:0016798">
    <property type="term" value="F:hydrolase activity, acting on glycosyl bonds"/>
    <property type="evidence" value="ECO:0007669"/>
    <property type="project" value="UniProtKB-KW"/>
</dbReference>
<dbReference type="SMART" id="SM00368">
    <property type="entry name" value="LRR_RI"/>
    <property type="match status" value="8"/>
</dbReference>
<dbReference type="EMBL" id="JALLPJ020001277">
    <property type="protein sequence ID" value="KAL3771957.1"/>
    <property type="molecule type" value="Genomic_DNA"/>
</dbReference>
<protein>
    <recommendedName>
        <fullName evidence="7">GH18 domain-containing protein</fullName>
    </recommendedName>
</protein>
<dbReference type="Gene3D" id="3.80.10.10">
    <property type="entry name" value="Ribonuclease Inhibitor"/>
    <property type="match status" value="3"/>
</dbReference>
<feature type="region of interest" description="Disordered" evidence="4">
    <location>
        <begin position="2047"/>
        <end position="2111"/>
    </location>
</feature>
<keyword evidence="5" id="KW-1133">Transmembrane helix</keyword>
<evidence type="ECO:0000313" key="9">
    <source>
        <dbReference type="Proteomes" id="UP001530400"/>
    </source>
</evidence>
<evidence type="ECO:0000256" key="1">
    <source>
        <dbReference type="ARBA" id="ARBA00022801"/>
    </source>
</evidence>
<feature type="compositionally biased region" description="Low complexity" evidence="4">
    <location>
        <begin position="1524"/>
        <end position="1546"/>
    </location>
</feature>
<dbReference type="PANTHER" id="PTHR21113:SF4">
    <property type="entry name" value="CHITIN-BINDING TYPE-4 DOMAIN-CONTAINING PROTEIN"/>
    <property type="match status" value="1"/>
</dbReference>
<dbReference type="InterPro" id="IPR011583">
    <property type="entry name" value="Chitinase_II/V-like_cat"/>
</dbReference>
<feature type="compositionally biased region" description="Low complexity" evidence="4">
    <location>
        <begin position="1576"/>
        <end position="1589"/>
    </location>
</feature>
<name>A0ABD3N7E3_9STRA</name>
<keyword evidence="9" id="KW-1185">Reference proteome</keyword>
<feature type="compositionally biased region" description="Polar residues" evidence="4">
    <location>
        <begin position="1611"/>
        <end position="1633"/>
    </location>
</feature>
<dbReference type="InterPro" id="IPR017853">
    <property type="entry name" value="GH"/>
</dbReference>
<evidence type="ECO:0000256" key="3">
    <source>
        <dbReference type="RuleBase" id="RU000489"/>
    </source>
</evidence>
<feature type="compositionally biased region" description="Acidic residues" evidence="4">
    <location>
        <begin position="1513"/>
        <end position="1523"/>
    </location>
</feature>
<feature type="compositionally biased region" description="Basic and acidic residues" evidence="4">
    <location>
        <begin position="2095"/>
        <end position="2111"/>
    </location>
</feature>
<feature type="chain" id="PRO_5044751195" description="GH18 domain-containing protein" evidence="6">
    <location>
        <begin position="32"/>
        <end position="2111"/>
    </location>
</feature>
<proteinExistence type="predicted"/>
<keyword evidence="5" id="KW-0472">Membrane</keyword>
<feature type="domain" description="GH18" evidence="7">
    <location>
        <begin position="401"/>
        <end position="781"/>
    </location>
</feature>
<dbReference type="PROSITE" id="PS51910">
    <property type="entry name" value="GH18_2"/>
    <property type="match status" value="1"/>
</dbReference>
<dbReference type="Pfam" id="PF13516">
    <property type="entry name" value="LRR_6"/>
    <property type="match status" value="1"/>
</dbReference>
<dbReference type="InterPro" id="IPR001579">
    <property type="entry name" value="Glyco_hydro_18_chit_AS"/>
</dbReference>
<keyword evidence="1 3" id="KW-0378">Hydrolase</keyword>
<feature type="compositionally biased region" description="Polar residues" evidence="4">
    <location>
        <begin position="1590"/>
        <end position="1602"/>
    </location>
</feature>
<comment type="caution">
    <text evidence="8">The sequence shown here is derived from an EMBL/GenBank/DDBJ whole genome shotgun (WGS) entry which is preliminary data.</text>
</comment>
<reference evidence="8 9" key="1">
    <citation type="submission" date="2024-10" db="EMBL/GenBank/DDBJ databases">
        <title>Updated reference genomes for cyclostephanoid diatoms.</title>
        <authorList>
            <person name="Roberts W.R."/>
            <person name="Alverson A.J."/>
        </authorList>
    </citation>
    <scope>NUCLEOTIDE SEQUENCE [LARGE SCALE GENOMIC DNA]</scope>
    <source>
        <strain evidence="8 9">AJA010-31</strain>
    </source>
</reference>
<feature type="compositionally biased region" description="Low complexity" evidence="4">
    <location>
        <begin position="386"/>
        <end position="395"/>
    </location>
</feature>
<feature type="compositionally biased region" description="Basic and acidic residues" evidence="4">
    <location>
        <begin position="357"/>
        <end position="370"/>
    </location>
</feature>
<sequence>MPRIHHQSSRARLCPMFLLLILQLTIITAGAANTHADTLHEIIETAAVASILHELPSSSLRGSLESSQLKLIREKLRSLKESSTAAPSLRHSNGPLPNWQTQWTSLSDDELSILSRDSSFLKSRHQHVLSAAYLSRRRTSVSVTAITTLSSLRGGQKKDGDRNLASWTTHGDESQVPGTIVDGEVVFSKPESQDSAEQENGEFLLMGYDTATPKEEDTNNKEDEEYTKDLYNRLREAVETTKRLDANYAHYDTNSQWTYSNPPPSTTNNDPTVNELGQHAALDSDRQRLLTGSYAVWQWYDRNNLASPGNMDFKKLSRVNYAFFQTDGDGFIFGTDSWADPNVLFGPYDFSQNSDKLPPECKGGRGKDMGNPKNATVDEFAIYGNQQPGGSAQTPQGGGGGTNAGGGTNQQSQGGKGNGANQANRRTQDSFKYPDFTKDPPCKFFELCHRNFPNSKSCNLHEYKEGLIYNAHTDGAQVYPSIGGWTLSNSFPAVAADPKKRLRFAQECVGLIADYGFDGIDIDWEYPGYEPHGGSAADRKNFNELLLAIRVALNEYQEQTGDAPIGGGAFGLTAALPCGPANINFLDVSFLSEVLNGMSLMTFDFHNEQDPITGVASPLFDQGWGEKGLSVDGCVKNYYKAGAGLVANKISIGVPFYGKTYSYASDLNAPHSNTNGLFAGNVDQANWPQDLGTPVFYNLLDTMVKGSMVCKRHEPTKSAYAYFKDGSGLVTYDDPQAVCNKAEYVNSNLLGGLFIWELSGDLLDTLSTPLLDSINRKLEEINFDCARLLMEEDCSLVELPPPAPKGSAQVEATGESSNITELILAHLQKAEAGELVSAGRGYGAFTRAAFMMRAYDGSMFPSYTYRFNHFVDALATMAISGVDGNTFYLGEADKLNTDRNLQGTNSTEGSFSLVFGLVNIAAFLAQAMTESIVHDTCDEVNIQPLPNSTVDGIGLDDGLDHFRFPISNSCGQNGRSYQDEQCKRSEDKMYDCATQLNSEEFVSIEVTAFGQSKWPGSPGPFYCGPKTLYEATGFWNAAVGKENETIPFANDDGRSDVEGCCWWGRGCLLSVKGTCLLGKLNYHIGAAKAEREGVSEAMFPDVDFCRDPSQICAGLHSHKLRWIIGMYHWIENVQSYNEDGFNFIEELGTYVANNLEDENFFLMVTRIHLFGCHLQSCSDEIPDMDDRIRNFEKVLSALNLQFTSFAKAEPPFETFPGQVKPTEPPVSDAATNPPTGSPVTNIQNVQAQVKVYLTGVPPETNMTSSELKIFDDLMLELLIPRLQIAEVNVIDVKTVQQKSGSDFVADSNFNSQASEEDAASVLELLLNVTLSYYPPEPDGWREWSIYLKSWIESFGNTMVDIFTSPKNPQHPETNSKFWDELSDVSAANVPPGGIKPQKVPSPAPSYIVYPEQSATSKAILGMGIGVGVIAFCIFIAFGCYIYRKFKQEEAKAAQKKKLIDEDVSYDFSSRASSYRGSRRSRPSRSRRSGQSRTSGSRGNEYNRRVFDKLLDGIQEESESDDSSSDSSSSDSSSNSDDSSDSSSSNSGDVRVRNRKSALKIAYPQAQPSQKNPSTRSYATTASKSEASTSLPPSITSDKSSYASGREDKSYTSENRSYASESMSRSQATESMTSNVDADDYLEMVRRAASNDPTLKIIALDNKREIGHNDDGERLWSALVNNQHVECLSLRNSNVNDAQISALSVALMDNRSISRLWLENNVITSDGAEYLYSTIESNSNITEVRLDGNPHIDPKLLDDINSLLEGASVATDNDDNLGYVVDQIINNDPSLRELDLSGMNIGIRSDALFDALAGNTCIRVLDLSSNEIDDDCVSSLSIALMENTSILHISLTDNLMTTEGAEYLIGLLDTNTTIKSIDLRRNLDIDDAVLENLNKVLNRRQVSTSSSVTSSIAAEGPLAGVVQSLQSNDPSMVELRLDNIDLTDCPEAEAMLDALISNTTLKKLSLANTCFDDGLAASLSLALVENNTITHIVLNNNLMTDEGGEYLIGTLDSNDTLLYLNLEDNYIDEKMLDEIDAILAERRSSAGTTTSRSADGYSTTGSYSSASMPNSSESFYSMSSRVSSAASSLMRKTNPKKPDRKASAKIAGKEII</sequence>
<feature type="region of interest" description="Disordered" evidence="4">
    <location>
        <begin position="1470"/>
        <end position="1633"/>
    </location>
</feature>
<dbReference type="Pfam" id="PF00704">
    <property type="entry name" value="Glyco_hydro_18"/>
    <property type="match status" value="1"/>
</dbReference>
<dbReference type="SUPFAM" id="SSF52047">
    <property type="entry name" value="RNI-like"/>
    <property type="match status" value="1"/>
</dbReference>
<evidence type="ECO:0000256" key="2">
    <source>
        <dbReference type="ARBA" id="ARBA00023295"/>
    </source>
</evidence>
<gene>
    <name evidence="8" type="ORF">ACHAWO_007234</name>
</gene>
<accession>A0ABD3N7E3</accession>
<evidence type="ECO:0000313" key="8">
    <source>
        <dbReference type="EMBL" id="KAL3771957.1"/>
    </source>
</evidence>
<evidence type="ECO:0000256" key="4">
    <source>
        <dbReference type="SAM" id="MobiDB-lite"/>
    </source>
</evidence>
<dbReference type="InterPro" id="IPR001611">
    <property type="entry name" value="Leu-rich_rpt"/>
</dbReference>
<dbReference type="PROSITE" id="PS01095">
    <property type="entry name" value="GH18_1"/>
    <property type="match status" value="1"/>
</dbReference>
<feature type="compositionally biased region" description="Gly residues" evidence="4">
    <location>
        <begin position="396"/>
        <end position="418"/>
    </location>
</feature>
<feature type="region of interest" description="Disordered" evidence="4">
    <location>
        <begin position="384"/>
        <end position="434"/>
    </location>
</feature>
<dbReference type="SMART" id="SM00636">
    <property type="entry name" value="Glyco_18"/>
    <property type="match status" value="1"/>
</dbReference>
<feature type="signal peptide" evidence="6">
    <location>
        <begin position="1"/>
        <end position="31"/>
    </location>
</feature>
<dbReference type="SUPFAM" id="SSF51445">
    <property type="entry name" value="(Trans)glycosidases"/>
    <property type="match status" value="1"/>
</dbReference>
<feature type="compositionally biased region" description="Low complexity" evidence="4">
    <location>
        <begin position="2047"/>
        <end position="2087"/>
    </location>
</feature>
<dbReference type="Gene3D" id="3.10.50.10">
    <property type="match status" value="1"/>
</dbReference>